<feature type="compositionally biased region" description="Low complexity" evidence="3">
    <location>
        <begin position="105"/>
        <end position="116"/>
    </location>
</feature>
<name>A0A385Z7E9_9PSED</name>
<dbReference type="InterPro" id="IPR042099">
    <property type="entry name" value="ANL_N_sf"/>
</dbReference>
<dbReference type="PANTHER" id="PTHR22754">
    <property type="entry name" value="DISCO-INTERACTING PROTEIN 2 DIP2 -RELATED"/>
    <property type="match status" value="1"/>
</dbReference>
<dbReference type="GO" id="GO:0071766">
    <property type="term" value="P:Actinobacterium-type cell wall biogenesis"/>
    <property type="evidence" value="ECO:0007669"/>
    <property type="project" value="UniProtKB-ARBA"/>
</dbReference>
<dbReference type="GO" id="GO:0006633">
    <property type="term" value="P:fatty acid biosynthetic process"/>
    <property type="evidence" value="ECO:0007669"/>
    <property type="project" value="TreeGrafter"/>
</dbReference>
<evidence type="ECO:0000313" key="6">
    <source>
        <dbReference type="EMBL" id="AYC34714.1"/>
    </source>
</evidence>
<evidence type="ECO:0000256" key="1">
    <source>
        <dbReference type="ARBA" id="ARBA00006432"/>
    </source>
</evidence>
<proteinExistence type="inferred from homology"/>
<accession>A0A385Z7E9</accession>
<dbReference type="InterPro" id="IPR045851">
    <property type="entry name" value="AMP-bd_C_sf"/>
</dbReference>
<evidence type="ECO:0000256" key="4">
    <source>
        <dbReference type="SAM" id="Phobius"/>
    </source>
</evidence>
<dbReference type="GO" id="GO:0070566">
    <property type="term" value="F:adenylyltransferase activity"/>
    <property type="evidence" value="ECO:0007669"/>
    <property type="project" value="TreeGrafter"/>
</dbReference>
<keyword evidence="7" id="KW-1185">Reference proteome</keyword>
<dbReference type="FunFam" id="3.40.50.12780:FF:000013">
    <property type="entry name" value="Long-chain-fatty-acid--AMP ligase FadD32"/>
    <property type="match status" value="1"/>
</dbReference>
<evidence type="ECO:0000256" key="2">
    <source>
        <dbReference type="ARBA" id="ARBA00022598"/>
    </source>
</evidence>
<dbReference type="InterPro" id="IPR009081">
    <property type="entry name" value="PP-bd_ACP"/>
</dbReference>
<gene>
    <name evidence="6" type="ORF">D3880_21090</name>
</gene>
<dbReference type="SUPFAM" id="SSF56801">
    <property type="entry name" value="Acetyl-CoA synthetase-like"/>
    <property type="match status" value="1"/>
</dbReference>
<dbReference type="InterPro" id="IPR000873">
    <property type="entry name" value="AMP-dep_synth/lig_dom"/>
</dbReference>
<organism evidence="6 7">
    <name type="scientific">Pseudomonas cavernae</name>
    <dbReference type="NCBI Taxonomy" id="2320867"/>
    <lineage>
        <taxon>Bacteria</taxon>
        <taxon>Pseudomonadati</taxon>
        <taxon>Pseudomonadota</taxon>
        <taxon>Gammaproteobacteria</taxon>
        <taxon>Pseudomonadales</taxon>
        <taxon>Pseudomonadaceae</taxon>
        <taxon>Pseudomonas</taxon>
    </lineage>
</organism>
<dbReference type="RefSeq" id="WP_119895366.1">
    <property type="nucleotide sequence ID" value="NZ_CP032419.1"/>
</dbReference>
<dbReference type="SUPFAM" id="SSF47336">
    <property type="entry name" value="ACP-like"/>
    <property type="match status" value="1"/>
</dbReference>
<feature type="domain" description="Carrier" evidence="5">
    <location>
        <begin position="15"/>
        <end position="95"/>
    </location>
</feature>
<sequence>MPRLPQQSSPDCGADAAEKLLGIVRQTVLELRPYAAEGLQVSLHSALDRDLGLDSLARVELWSRLEQAFGVRFAEELFASAETPADLLQAVQAQGRAPTPPAPAGSPGAAAAAAASGPSAPDAAATLVEVLEWHLHHQPQRTHVRLLNETDGSDDLSYAALYQGALSVAAGLQRRGLRGGQTVALMLPTGRDFLFGFIGVLLAGGVPVPIYPPLRLSQIEEHLRRQAGILNNAETVALLTVTEAKLLARLLQPQVPSLREIATVAELADQRGEFVTSPRQAQDLAFLQYTSGSTGQPKGVMVSHANLLANLRAMGAGVRISPRDVFVSWLPMYHDMGLIGAWLGSLYYAYTLVLMSPLAFLARPSRWLWALDRYGGTLSAAPNFAYELCLSRLSDDDLEGLDLSRWRLALNGAEPVSPDTLRRFGERFGRYGLAPTALTPVYGLAEATLGVAFPPLERGPLIDRVQRTPFQTRGQALPAAEGAADTLCFVASGRALPGHQLRIVDGSGLELPERHEGHLQFKGPSTSRGYFRNPEETRRVLHGEWVDSLDLGYLAGGELYLTGRAKDLIIRAGRNIYPYDVEAAVGNLAGLRKGCVAVFGSRAPASGTERLVVLAETHAREAAARQRLQQEINRIVVDLTGVPPDDIVLAPPHSVLKTSSGKIRRAASRELYERGEVGGHRRAVWRQLLRLGLLAARALGGRCWRASRAALYAGYIWLLFCLVAPLTWLGVAALPRQRWCRAFAHAAARLFLRLCGVPLQVEGLEHLSASGLSVLAANHASYLDGVILCAALPPQFAFVAKRELAEQWVAGLFLRKLGARFVERFDLQRSVKDAEALADSLAQGQALLFFPEGTFTRESGLRPFHMGAFVVAARAGVPLLPVAIRGARTVLRAGQWFPRHGALAVSVCAPLRAAGPGWLESIELRDATRARLQERLDEAEGGPRSG</sequence>
<dbReference type="Gene3D" id="1.10.1200.10">
    <property type="entry name" value="ACP-like"/>
    <property type="match status" value="1"/>
</dbReference>
<dbReference type="InterPro" id="IPR002123">
    <property type="entry name" value="Plipid/glycerol_acylTrfase"/>
</dbReference>
<dbReference type="AlphaFoldDB" id="A0A385Z7E9"/>
<dbReference type="PROSITE" id="PS00455">
    <property type="entry name" value="AMP_BINDING"/>
    <property type="match status" value="1"/>
</dbReference>
<dbReference type="InterPro" id="IPR020845">
    <property type="entry name" value="AMP-binding_CS"/>
</dbReference>
<dbReference type="SMART" id="SM00563">
    <property type="entry name" value="PlsC"/>
    <property type="match status" value="1"/>
</dbReference>
<keyword evidence="6" id="KW-0808">Transferase</keyword>
<evidence type="ECO:0000259" key="5">
    <source>
        <dbReference type="PROSITE" id="PS50075"/>
    </source>
</evidence>
<feature type="transmembrane region" description="Helical" evidence="4">
    <location>
        <begin position="709"/>
        <end position="731"/>
    </location>
</feature>
<dbReference type="CDD" id="cd05931">
    <property type="entry name" value="FAAL"/>
    <property type="match status" value="1"/>
</dbReference>
<comment type="similarity">
    <text evidence="1">Belongs to the ATP-dependent AMP-binding enzyme family.</text>
</comment>
<dbReference type="PANTHER" id="PTHR22754:SF32">
    <property type="entry name" value="DISCO-INTERACTING PROTEIN 2"/>
    <property type="match status" value="1"/>
</dbReference>
<dbReference type="GO" id="GO:0016746">
    <property type="term" value="F:acyltransferase activity"/>
    <property type="evidence" value="ECO:0007669"/>
    <property type="project" value="UniProtKB-KW"/>
</dbReference>
<feature type="region of interest" description="Disordered" evidence="3">
    <location>
        <begin position="94"/>
        <end position="116"/>
    </location>
</feature>
<dbReference type="GO" id="GO:0016874">
    <property type="term" value="F:ligase activity"/>
    <property type="evidence" value="ECO:0007669"/>
    <property type="project" value="UniProtKB-KW"/>
</dbReference>
<dbReference type="OrthoDB" id="9757559at2"/>
<keyword evidence="2" id="KW-0436">Ligase</keyword>
<dbReference type="KEGG" id="pcav:D3880_21090"/>
<dbReference type="Gene3D" id="3.30.300.30">
    <property type="match status" value="1"/>
</dbReference>
<keyword evidence="6" id="KW-0012">Acyltransferase</keyword>
<feature type="transmembrane region" description="Helical" evidence="4">
    <location>
        <begin position="339"/>
        <end position="361"/>
    </location>
</feature>
<keyword evidence="4" id="KW-0812">Transmembrane</keyword>
<dbReference type="Proteomes" id="UP000265560">
    <property type="component" value="Chromosome"/>
</dbReference>
<protein>
    <submittedName>
        <fullName evidence="6">Acyl-phosphate glycerol 3-phosphate acyltransferase</fullName>
    </submittedName>
</protein>
<dbReference type="EMBL" id="CP032419">
    <property type="protein sequence ID" value="AYC34714.1"/>
    <property type="molecule type" value="Genomic_DNA"/>
</dbReference>
<dbReference type="Pfam" id="PF00550">
    <property type="entry name" value="PP-binding"/>
    <property type="match status" value="1"/>
</dbReference>
<dbReference type="InterPro" id="IPR040097">
    <property type="entry name" value="FAAL/FAAC"/>
</dbReference>
<dbReference type="Pfam" id="PF00501">
    <property type="entry name" value="AMP-binding"/>
    <property type="match status" value="1"/>
</dbReference>
<evidence type="ECO:0000313" key="7">
    <source>
        <dbReference type="Proteomes" id="UP000265560"/>
    </source>
</evidence>
<reference evidence="7" key="1">
    <citation type="submission" date="2018-09" db="EMBL/GenBank/DDBJ databases">
        <authorList>
            <person name="Zhu H."/>
        </authorList>
    </citation>
    <scope>NUCLEOTIDE SEQUENCE [LARGE SCALE GENOMIC DNA]</scope>
    <source>
        <strain evidence="7">K2W31S-8</strain>
    </source>
</reference>
<dbReference type="Gene3D" id="3.40.50.12780">
    <property type="entry name" value="N-terminal domain of ligase-like"/>
    <property type="match status" value="1"/>
</dbReference>
<dbReference type="Pfam" id="PF01553">
    <property type="entry name" value="Acyltransferase"/>
    <property type="match status" value="1"/>
</dbReference>
<dbReference type="CDD" id="cd07989">
    <property type="entry name" value="LPLAT_AGPAT-like"/>
    <property type="match status" value="1"/>
</dbReference>
<dbReference type="GO" id="GO:0005886">
    <property type="term" value="C:plasma membrane"/>
    <property type="evidence" value="ECO:0007669"/>
    <property type="project" value="TreeGrafter"/>
</dbReference>
<dbReference type="InterPro" id="IPR036736">
    <property type="entry name" value="ACP-like_sf"/>
</dbReference>
<keyword evidence="4" id="KW-1133">Transmembrane helix</keyword>
<evidence type="ECO:0000256" key="3">
    <source>
        <dbReference type="SAM" id="MobiDB-lite"/>
    </source>
</evidence>
<keyword evidence="4" id="KW-0472">Membrane</keyword>
<dbReference type="PROSITE" id="PS50075">
    <property type="entry name" value="CARRIER"/>
    <property type="match status" value="1"/>
</dbReference>
<dbReference type="SUPFAM" id="SSF69593">
    <property type="entry name" value="Glycerol-3-phosphate (1)-acyltransferase"/>
    <property type="match status" value="1"/>
</dbReference>